<keyword evidence="4" id="KW-1185">Reference proteome</keyword>
<dbReference type="Proteomes" id="UP001497382">
    <property type="component" value="Unassembled WGS sequence"/>
</dbReference>
<dbReference type="InterPro" id="IPR002413">
    <property type="entry name" value="V5_allergen-like"/>
</dbReference>
<dbReference type="PROSITE" id="PS01010">
    <property type="entry name" value="CRISP_2"/>
    <property type="match status" value="1"/>
</dbReference>
<protein>
    <recommendedName>
        <fullName evidence="2">SCP domain-containing protein</fullName>
    </recommendedName>
</protein>
<feature type="signal peptide" evidence="1">
    <location>
        <begin position="1"/>
        <end position="21"/>
    </location>
</feature>
<dbReference type="PRINTS" id="PR00838">
    <property type="entry name" value="V5ALLERGEN"/>
</dbReference>
<accession>A0AAV1YT71</accession>
<dbReference type="Gene3D" id="3.40.33.10">
    <property type="entry name" value="CAP"/>
    <property type="match status" value="1"/>
</dbReference>
<dbReference type="EMBL" id="CAXIEN010000001">
    <property type="protein sequence ID" value="CAL1261141.1"/>
    <property type="molecule type" value="Genomic_DNA"/>
</dbReference>
<dbReference type="AlphaFoldDB" id="A0AAV1YT71"/>
<dbReference type="Pfam" id="PF00188">
    <property type="entry name" value="CAP"/>
    <property type="match status" value="1"/>
</dbReference>
<dbReference type="SMART" id="SM00198">
    <property type="entry name" value="SCP"/>
    <property type="match status" value="1"/>
</dbReference>
<dbReference type="InterPro" id="IPR035940">
    <property type="entry name" value="CAP_sf"/>
</dbReference>
<dbReference type="PRINTS" id="PR00837">
    <property type="entry name" value="V5TPXLIKE"/>
</dbReference>
<dbReference type="PROSITE" id="PS01009">
    <property type="entry name" value="CRISP_1"/>
    <property type="match status" value="1"/>
</dbReference>
<dbReference type="InterPro" id="IPR018244">
    <property type="entry name" value="Allrgn_V5/Tpx1_CS"/>
</dbReference>
<gene>
    <name evidence="3" type="ORF">LARSCL_LOCUS222</name>
</gene>
<proteinExistence type="predicted"/>
<organism evidence="3 4">
    <name type="scientific">Larinioides sclopetarius</name>
    <dbReference type="NCBI Taxonomy" id="280406"/>
    <lineage>
        <taxon>Eukaryota</taxon>
        <taxon>Metazoa</taxon>
        <taxon>Ecdysozoa</taxon>
        <taxon>Arthropoda</taxon>
        <taxon>Chelicerata</taxon>
        <taxon>Arachnida</taxon>
        <taxon>Araneae</taxon>
        <taxon>Araneomorphae</taxon>
        <taxon>Entelegynae</taxon>
        <taxon>Araneoidea</taxon>
        <taxon>Araneidae</taxon>
        <taxon>Larinioides</taxon>
    </lineage>
</organism>
<evidence type="ECO:0000259" key="2">
    <source>
        <dbReference type="SMART" id="SM00198"/>
    </source>
</evidence>
<sequence length="256" mass="29001">MDNHLLVVVALFFTAAVTCNACYYRKFTPNHTGCKSKNPRCNIVDNQVTNDDKNLVVRLHNQYREKIAMGKETAAGGLPTASNMLEMVWDDELAYIAQRHAETCEFEHDCSDCRKVDRFGVGQNLYMSWSFSLPSSRDQWEEMVKTFYSEIQMFRKEDISSFNFHANYGHFSQVIWANSWRIGCGKVVFKDGKWYQTMISCNYGPAGNYVNAPIYKIGSPCSACPSNTCCGNSCKRSGVRSNYQGLCKSELDGGLH</sequence>
<comment type="caution">
    <text evidence="3">The sequence shown here is derived from an EMBL/GenBank/DDBJ whole genome shotgun (WGS) entry which is preliminary data.</text>
</comment>
<feature type="chain" id="PRO_5043886595" description="SCP domain-containing protein" evidence="1">
    <location>
        <begin position="22"/>
        <end position="256"/>
    </location>
</feature>
<evidence type="ECO:0000313" key="3">
    <source>
        <dbReference type="EMBL" id="CAL1261141.1"/>
    </source>
</evidence>
<dbReference type="CDD" id="cd05380">
    <property type="entry name" value="CAP_euk"/>
    <property type="match status" value="1"/>
</dbReference>
<dbReference type="SUPFAM" id="SSF55797">
    <property type="entry name" value="PR-1-like"/>
    <property type="match status" value="1"/>
</dbReference>
<feature type="domain" description="SCP" evidence="2">
    <location>
        <begin position="51"/>
        <end position="211"/>
    </location>
</feature>
<evidence type="ECO:0000256" key="1">
    <source>
        <dbReference type="SAM" id="SignalP"/>
    </source>
</evidence>
<dbReference type="InterPro" id="IPR014044">
    <property type="entry name" value="CAP_dom"/>
</dbReference>
<dbReference type="InterPro" id="IPR001283">
    <property type="entry name" value="CRISP-related"/>
</dbReference>
<reference evidence="3 4" key="1">
    <citation type="submission" date="2024-04" db="EMBL/GenBank/DDBJ databases">
        <authorList>
            <person name="Rising A."/>
            <person name="Reimegard J."/>
            <person name="Sonavane S."/>
            <person name="Akerstrom W."/>
            <person name="Nylinder S."/>
            <person name="Hedman E."/>
            <person name="Kallberg Y."/>
        </authorList>
    </citation>
    <scope>NUCLEOTIDE SEQUENCE [LARGE SCALE GENOMIC DNA]</scope>
</reference>
<dbReference type="PANTHER" id="PTHR10334">
    <property type="entry name" value="CYSTEINE-RICH SECRETORY PROTEIN-RELATED"/>
    <property type="match status" value="1"/>
</dbReference>
<name>A0AAV1YT71_9ARAC</name>
<dbReference type="GO" id="GO:0005576">
    <property type="term" value="C:extracellular region"/>
    <property type="evidence" value="ECO:0007669"/>
    <property type="project" value="InterPro"/>
</dbReference>
<evidence type="ECO:0000313" key="4">
    <source>
        <dbReference type="Proteomes" id="UP001497382"/>
    </source>
</evidence>
<keyword evidence="1" id="KW-0732">Signal</keyword>